<evidence type="ECO:0000313" key="2">
    <source>
        <dbReference type="EMBL" id="GGH61848.1"/>
    </source>
</evidence>
<name>A0A917MUU9_9BACT</name>
<protein>
    <submittedName>
        <fullName evidence="2">Uncharacterized protein</fullName>
    </submittedName>
</protein>
<accession>A0A917MUU9</accession>
<keyword evidence="3" id="KW-1185">Reference proteome</keyword>
<evidence type="ECO:0000256" key="1">
    <source>
        <dbReference type="SAM" id="MobiDB-lite"/>
    </source>
</evidence>
<gene>
    <name evidence="2" type="ORF">GCM10011379_11230</name>
</gene>
<comment type="caution">
    <text evidence="2">The sequence shown here is derived from an EMBL/GenBank/DDBJ whole genome shotgun (WGS) entry which is preliminary data.</text>
</comment>
<dbReference type="Proteomes" id="UP000627292">
    <property type="component" value="Unassembled WGS sequence"/>
</dbReference>
<organism evidence="2 3">
    <name type="scientific">Filimonas zeae</name>
    <dbReference type="NCBI Taxonomy" id="1737353"/>
    <lineage>
        <taxon>Bacteria</taxon>
        <taxon>Pseudomonadati</taxon>
        <taxon>Bacteroidota</taxon>
        <taxon>Chitinophagia</taxon>
        <taxon>Chitinophagales</taxon>
        <taxon>Chitinophagaceae</taxon>
        <taxon>Filimonas</taxon>
    </lineage>
</organism>
<proteinExistence type="predicted"/>
<feature type="compositionally biased region" description="Basic and acidic residues" evidence="1">
    <location>
        <begin position="9"/>
        <end position="26"/>
    </location>
</feature>
<reference evidence="2" key="2">
    <citation type="submission" date="2020-09" db="EMBL/GenBank/DDBJ databases">
        <authorList>
            <person name="Sun Q."/>
            <person name="Zhou Y."/>
        </authorList>
    </citation>
    <scope>NUCLEOTIDE SEQUENCE</scope>
    <source>
        <strain evidence="2">CGMCC 1.15290</strain>
    </source>
</reference>
<dbReference type="AlphaFoldDB" id="A0A917MUU9"/>
<reference evidence="2" key="1">
    <citation type="journal article" date="2014" name="Int. J. Syst. Evol. Microbiol.">
        <title>Complete genome sequence of Corynebacterium casei LMG S-19264T (=DSM 44701T), isolated from a smear-ripened cheese.</title>
        <authorList>
            <consortium name="US DOE Joint Genome Institute (JGI-PGF)"/>
            <person name="Walter F."/>
            <person name="Albersmeier A."/>
            <person name="Kalinowski J."/>
            <person name="Ruckert C."/>
        </authorList>
    </citation>
    <scope>NUCLEOTIDE SEQUENCE</scope>
    <source>
        <strain evidence="2">CGMCC 1.15290</strain>
    </source>
</reference>
<dbReference type="EMBL" id="BMIB01000001">
    <property type="protein sequence ID" value="GGH61848.1"/>
    <property type="molecule type" value="Genomic_DNA"/>
</dbReference>
<sequence>MDVFQDTLPAKKTEKPATPETKKESPVEPIIKEVPKARKQVKPVAIPPVVIPVKPPVIIKPKIIIKRPGIHI</sequence>
<feature type="region of interest" description="Disordered" evidence="1">
    <location>
        <begin position="1"/>
        <end position="26"/>
    </location>
</feature>
<evidence type="ECO:0000313" key="3">
    <source>
        <dbReference type="Proteomes" id="UP000627292"/>
    </source>
</evidence>